<organism evidence="4 5">
    <name type="scientific">Salinivirga cyanobacteriivorans</name>
    <dbReference type="NCBI Taxonomy" id="1307839"/>
    <lineage>
        <taxon>Bacteria</taxon>
        <taxon>Pseudomonadati</taxon>
        <taxon>Bacteroidota</taxon>
        <taxon>Bacteroidia</taxon>
        <taxon>Bacteroidales</taxon>
        <taxon>Salinivirgaceae</taxon>
        <taxon>Salinivirga</taxon>
    </lineage>
</organism>
<feature type="region of interest" description="Disordered" evidence="2">
    <location>
        <begin position="708"/>
        <end position="733"/>
    </location>
</feature>
<dbReference type="KEGG" id="blq:L21SP5_02061"/>
<name>A0A0S2I0E8_9BACT</name>
<dbReference type="OrthoDB" id="9812498at2"/>
<dbReference type="EMBL" id="CP013118">
    <property type="protein sequence ID" value="ALO15698.1"/>
    <property type="molecule type" value="Genomic_DNA"/>
</dbReference>
<evidence type="ECO:0000256" key="1">
    <source>
        <dbReference type="SAM" id="Coils"/>
    </source>
</evidence>
<feature type="compositionally biased region" description="Basic and acidic residues" evidence="2">
    <location>
        <begin position="708"/>
        <end position="717"/>
    </location>
</feature>
<feature type="transmembrane region" description="Helical" evidence="3">
    <location>
        <begin position="64"/>
        <end position="87"/>
    </location>
</feature>
<evidence type="ECO:0000256" key="3">
    <source>
        <dbReference type="SAM" id="Phobius"/>
    </source>
</evidence>
<feature type="transmembrane region" description="Helical" evidence="3">
    <location>
        <begin position="149"/>
        <end position="169"/>
    </location>
</feature>
<protein>
    <submittedName>
        <fullName evidence="4">ATPase involved in DNA repair</fullName>
    </submittedName>
</protein>
<reference evidence="4 5" key="1">
    <citation type="submission" date="2015-11" db="EMBL/GenBank/DDBJ databases">
        <title>Description and complete genome sequence of a novel strain predominating in hypersaline microbial mats and representing a new family of the Bacteriodetes phylum.</title>
        <authorList>
            <person name="Spring S."/>
            <person name="Bunk B."/>
            <person name="Sproer C."/>
            <person name="Klenk H.-P."/>
        </authorList>
    </citation>
    <scope>NUCLEOTIDE SEQUENCE [LARGE SCALE GENOMIC DNA]</scope>
    <source>
        <strain evidence="4 5">L21-Spi-D4</strain>
    </source>
</reference>
<evidence type="ECO:0000256" key="2">
    <source>
        <dbReference type="SAM" id="MobiDB-lite"/>
    </source>
</evidence>
<proteinExistence type="predicted"/>
<feature type="transmembrane region" description="Helical" evidence="3">
    <location>
        <begin position="22"/>
        <end position="44"/>
    </location>
</feature>
<feature type="region of interest" description="Disordered" evidence="2">
    <location>
        <begin position="1005"/>
        <end position="1041"/>
    </location>
</feature>
<dbReference type="STRING" id="1307839.L21SP5_02061"/>
<gene>
    <name evidence="4" type="ORF">L21SP5_02061</name>
</gene>
<feature type="region of interest" description="Disordered" evidence="2">
    <location>
        <begin position="877"/>
        <end position="907"/>
    </location>
</feature>
<sequence length="1071" mass="125217">MKNISKIHAYLNRYRNLFFARMLLKGFLVVGILFFIMGLLLLLADLAVHFSSSFLDLIRTLFTLYLFGLILYYLLRPLVLWTFNIGIYSKMWIAQKIGESDSEIDDRLINILELEKLDSNNNLVTASLEQKIGHVNLNKFIRFFSFKALLNHFFGFIFIILISIIFYALSPNEVLYSTSRILPIQNSDSRAPYNISIVNTQLKVNKGSDFTLKVKVDGAIIPDKLKLKYGGTDHLFSDSSNLFSYKFRNLRNDIAFKIFNDEFESETYTLSVLPVPVIQKISISIIPPTYTNLETETVQGTGSFTFPYGSTIKWEIDTYDTDSLILNYNSERNLIKQNDKFLYDSLFTNASEYELIPINYEQQDVDTLKFNTRVIPDQYPAINLNQQKTSLFGEFYFNGKIQDDYGFKDFHIVLKNADTTIKNVIPLQGNNLNQEFSYGGQLNDFPFIKSGTDVEIFLELRDNDPFAPYKKVKTRSVYVKLPDKNQLRAEEQKKVTNLQDKLQLGKDILEQVNKERQNLRKKLLSKDLGKWERKQLAHQIQNSSQEINKLQKQVNELREELKNIQEHSANNKLVEKKRQLEKMLDKLMDEELEKLMDELEKLQNELLNDKEIKTDEIDYTFDELEKELDRNLEMLKRYEIEKNQREVIDDLKNLSKKFENVDSLLNKQGNQTDSLKKDLEKTFDKHKENLKKNKELSSPLDLKEFAEEKQKIQKKTDQIQQDQDLNSEENNPSEDLEKLANQMQMNMQMAMQKQQGEDATMIRELLENLLRFSYKQEQLIEQFNNRQVYNFNNLRRTQSQLKAQFAVSKDSLHALMSRNAMVASSIGNQLESINTHFKAIDDEFQKERFRSIAVHQQKIMQSTNELILMLNESLNNMSSMSGKGSQNKSGKKSKPGMGGMKKQQQSFKDALQKMIDELKKGSKSGKGKKGMSKQLSKMLGQQEKMQQLIQQLMQSGGVGQQSKKLLKEINKMVDQNIDDIIHRNISDNMLKRQQQILNRMLEAEKAEQEREKEKKRKSEAPNNFKLSNPNEKLEYKKDSKSRKGILYKQELPLKYFFQRKYDKYLNEIEKY</sequence>
<dbReference type="Proteomes" id="UP000064893">
    <property type="component" value="Chromosome"/>
</dbReference>
<keyword evidence="5" id="KW-1185">Reference proteome</keyword>
<keyword evidence="3" id="KW-1133">Transmembrane helix</keyword>
<accession>A0A0S2I0E8</accession>
<dbReference type="AlphaFoldDB" id="A0A0S2I0E8"/>
<evidence type="ECO:0000313" key="4">
    <source>
        <dbReference type="EMBL" id="ALO15698.1"/>
    </source>
</evidence>
<keyword evidence="3" id="KW-0472">Membrane</keyword>
<dbReference type="RefSeq" id="WP_057953132.1">
    <property type="nucleotide sequence ID" value="NZ_CP013118.1"/>
</dbReference>
<keyword evidence="1" id="KW-0175">Coiled coil</keyword>
<feature type="coiled-coil region" evidence="1">
    <location>
        <begin position="495"/>
        <end position="641"/>
    </location>
</feature>
<keyword evidence="3" id="KW-0812">Transmembrane</keyword>
<evidence type="ECO:0000313" key="5">
    <source>
        <dbReference type="Proteomes" id="UP000064893"/>
    </source>
</evidence>
<feature type="compositionally biased region" description="Basic and acidic residues" evidence="2">
    <location>
        <begin position="1005"/>
        <end position="1019"/>
    </location>
</feature>
<feature type="compositionally biased region" description="Low complexity" evidence="2">
    <location>
        <begin position="877"/>
        <end position="888"/>
    </location>
</feature>